<organism evidence="2 3">
    <name type="scientific">Halogeometricum salsisoli</name>
    <dbReference type="NCBI Taxonomy" id="2950536"/>
    <lineage>
        <taxon>Archaea</taxon>
        <taxon>Methanobacteriati</taxon>
        <taxon>Methanobacteriota</taxon>
        <taxon>Stenosarchaea group</taxon>
        <taxon>Halobacteria</taxon>
        <taxon>Halobacteriales</taxon>
        <taxon>Haloferacaceae</taxon>
        <taxon>Halogeometricum</taxon>
    </lineage>
</organism>
<name>A0ABU2GJQ8_9EURY</name>
<accession>A0ABU2GJQ8</accession>
<dbReference type="Gene3D" id="3.40.50.620">
    <property type="entry name" value="HUPs"/>
    <property type="match status" value="1"/>
</dbReference>
<dbReference type="RefSeq" id="WP_310925943.1">
    <property type="nucleotide sequence ID" value="NZ_JAMQOP010000005.1"/>
</dbReference>
<protein>
    <submittedName>
        <fullName evidence="2">Universal stress protein</fullName>
    </submittedName>
</protein>
<evidence type="ECO:0000313" key="3">
    <source>
        <dbReference type="Proteomes" id="UP001257060"/>
    </source>
</evidence>
<sequence length="77" mass="8322">MPTLEAEGFDIETRIAFGTDIAESILDVAKEIDATSIVFVPRGSGILARRLSGDVEHKLTTKSDRPVVALPRRGEGE</sequence>
<gene>
    <name evidence="2" type="ORF">NDI76_19950</name>
</gene>
<dbReference type="SUPFAM" id="SSF52402">
    <property type="entry name" value="Adenine nucleotide alpha hydrolases-like"/>
    <property type="match status" value="1"/>
</dbReference>
<evidence type="ECO:0000259" key="1">
    <source>
        <dbReference type="Pfam" id="PF00582"/>
    </source>
</evidence>
<proteinExistence type="predicted"/>
<dbReference type="Pfam" id="PF00582">
    <property type="entry name" value="Usp"/>
    <property type="match status" value="1"/>
</dbReference>
<reference evidence="2 3" key="1">
    <citation type="submission" date="2022-06" db="EMBL/GenBank/DDBJ databases">
        <title>Halogeometricum sp. a new haloarchaeum isolate from saline soil.</title>
        <authorList>
            <person name="Strakova D."/>
            <person name="Galisteo C."/>
            <person name="Sanchez-Porro C."/>
            <person name="Ventosa A."/>
        </authorList>
    </citation>
    <scope>NUCLEOTIDE SEQUENCE [LARGE SCALE GENOMIC DNA]</scope>
    <source>
        <strain evidence="2 3">S1BR25-6</strain>
    </source>
</reference>
<keyword evidence="3" id="KW-1185">Reference proteome</keyword>
<dbReference type="InterPro" id="IPR014729">
    <property type="entry name" value="Rossmann-like_a/b/a_fold"/>
</dbReference>
<evidence type="ECO:0000313" key="2">
    <source>
        <dbReference type="EMBL" id="MDS0301019.1"/>
    </source>
</evidence>
<comment type="caution">
    <text evidence="2">The sequence shown here is derived from an EMBL/GenBank/DDBJ whole genome shotgun (WGS) entry which is preliminary data.</text>
</comment>
<feature type="domain" description="UspA" evidence="1">
    <location>
        <begin position="5"/>
        <end position="70"/>
    </location>
</feature>
<dbReference type="InterPro" id="IPR006016">
    <property type="entry name" value="UspA"/>
</dbReference>
<dbReference type="Proteomes" id="UP001257060">
    <property type="component" value="Unassembled WGS sequence"/>
</dbReference>
<dbReference type="EMBL" id="JAMQOP010000005">
    <property type="protein sequence ID" value="MDS0301019.1"/>
    <property type="molecule type" value="Genomic_DNA"/>
</dbReference>